<proteinExistence type="predicted"/>
<reference evidence="2" key="1">
    <citation type="submission" date="2016-06" db="EMBL/GenBank/DDBJ databases">
        <authorList>
            <person name="Zhan P."/>
        </authorList>
    </citation>
    <scope>NUCLEOTIDE SEQUENCE [LARGE SCALE GENOMIC DNA]</scope>
    <source>
        <strain evidence="2">T28</strain>
    </source>
</reference>
<evidence type="ECO:0000313" key="1">
    <source>
        <dbReference type="EMBL" id="OBR40565.1"/>
    </source>
</evidence>
<dbReference type="Gene3D" id="2.60.120.200">
    <property type="match status" value="1"/>
</dbReference>
<dbReference type="EMBL" id="LZFP01000007">
    <property type="protein sequence ID" value="OBR40565.1"/>
    <property type="molecule type" value="Genomic_DNA"/>
</dbReference>
<name>A0A1B7ZCF6_9FLAO</name>
<dbReference type="AlphaFoldDB" id="A0A1B7ZCF6"/>
<accession>A0A1B7ZCF6</accession>
<dbReference type="STRING" id="1836467.BTR34_12090"/>
<gene>
    <name evidence="1" type="ORF">A9200_15745</name>
</gene>
<comment type="caution">
    <text evidence="1">The sequence shown here is derived from an EMBL/GenBank/DDBJ whole genome shotgun (WGS) entry which is preliminary data.</text>
</comment>
<protein>
    <recommendedName>
        <fullName evidence="3">Polysaccharide lyase</fullName>
    </recommendedName>
</protein>
<dbReference type="Proteomes" id="UP000092164">
    <property type="component" value="Unassembled WGS sequence"/>
</dbReference>
<keyword evidence="2" id="KW-1185">Reference proteome</keyword>
<evidence type="ECO:0008006" key="3">
    <source>
        <dbReference type="Google" id="ProtNLM"/>
    </source>
</evidence>
<organism evidence="1 2">
    <name type="scientific">Maribacter hydrothermalis</name>
    <dbReference type="NCBI Taxonomy" id="1836467"/>
    <lineage>
        <taxon>Bacteria</taxon>
        <taxon>Pseudomonadati</taxon>
        <taxon>Bacteroidota</taxon>
        <taxon>Flavobacteriia</taxon>
        <taxon>Flavobacteriales</taxon>
        <taxon>Flavobacteriaceae</taxon>
        <taxon>Maribacter</taxon>
    </lineage>
</organism>
<evidence type="ECO:0000313" key="2">
    <source>
        <dbReference type="Proteomes" id="UP000092164"/>
    </source>
</evidence>
<sequence length="283" mass="32440">MLETTIIPTPEVTPETETGTIISPEEATLLFKSGFEGVSLTETQYEYQYIIGKDTETGFFWPPDILGSAINNEPSGIHNISDDNGNAIDNRIETITGPNGTETSTLFQRVNYDVQVTQAPYQINDIQENPEDLYISYWMKTDAESLQGVDQWRAIWEYKTDKYATYTDGFRMIAFMATDIRGDSYWMLQGDTSPQNPIWQVRNKEIPLILGEWFKVEYHIKWSNGADGYASMKVNGQLIGEHFGVTTSKNDNLDFIMLTQVYGSNYPMYQWVDDVEIWEGRPY</sequence>